<evidence type="ECO:0000256" key="1">
    <source>
        <dbReference type="ARBA" id="ARBA00038310"/>
    </source>
</evidence>
<keyword evidence="3" id="KW-0378">Hydrolase</keyword>
<dbReference type="GO" id="GO:0016787">
    <property type="term" value="F:hydrolase activity"/>
    <property type="evidence" value="ECO:0007669"/>
    <property type="project" value="UniProtKB-KW"/>
</dbReference>
<dbReference type="InterPro" id="IPR006680">
    <property type="entry name" value="Amidohydro-rel"/>
</dbReference>
<dbReference type="RefSeq" id="WP_210096206.1">
    <property type="nucleotide sequence ID" value="NZ_BAAAIO010000001.1"/>
</dbReference>
<evidence type="ECO:0000313" key="4">
    <source>
        <dbReference type="Proteomes" id="UP000703720"/>
    </source>
</evidence>
<comment type="caution">
    <text evidence="3">The sequence shown here is derived from an EMBL/GenBank/DDBJ whole genome shotgun (WGS) entry which is preliminary data.</text>
</comment>
<dbReference type="Gene3D" id="3.20.20.140">
    <property type="entry name" value="Metal-dependent hydrolases"/>
    <property type="match status" value="1"/>
</dbReference>
<dbReference type="Pfam" id="PF04909">
    <property type="entry name" value="Amidohydro_2"/>
    <property type="match status" value="1"/>
</dbReference>
<sequence length="332" mass="36959">MTREAARRIREARLPDGYELRIVDAHHHFWDLDGDGHWPWIQDEYNEDFFLGDYTAMRRSFLPRQYLAATEGWDVIGTVHCEAERSRSEQVEEDDFLQGLSDATAGRFPLAAVAHVGFLQHDRDEVLDAHAQRSIVRGIRSKPVIAARADERANGAGTLHDPEWVEGIAALEAHGFSWDLRVPYYHLAEAADVLADFPDLPVVVNHCGLPLDRSADGLRVWRDGMERLAALPRTVVKVSELGLYRNLWDRPSNEVVVRDTLSIFGADRALFASNLPVATLTAPDFDEVMDTILVGAAGLDAAGLDALFRGTAARVYRLDLSSLPSASLSKDH</sequence>
<feature type="domain" description="Amidohydrolase-related" evidence="2">
    <location>
        <begin position="23"/>
        <end position="318"/>
    </location>
</feature>
<dbReference type="InterPro" id="IPR032466">
    <property type="entry name" value="Metal_Hydrolase"/>
</dbReference>
<reference evidence="3 4" key="1">
    <citation type="submission" date="2021-03" db="EMBL/GenBank/DDBJ databases">
        <title>Sequencing the genomes of 1000 actinobacteria strains.</title>
        <authorList>
            <person name="Klenk H.-P."/>
        </authorList>
    </citation>
    <scope>NUCLEOTIDE SEQUENCE [LARGE SCALE GENOMIC DNA]</scope>
    <source>
        <strain evidence="3 4">DSM 13468</strain>
    </source>
</reference>
<dbReference type="Proteomes" id="UP000703720">
    <property type="component" value="Unassembled WGS sequence"/>
</dbReference>
<comment type="similarity">
    <text evidence="1">Belongs to the metallo-dependent hydrolases superfamily.</text>
</comment>
<keyword evidence="4" id="KW-1185">Reference proteome</keyword>
<evidence type="ECO:0000313" key="3">
    <source>
        <dbReference type="EMBL" id="MBP2376768.1"/>
    </source>
</evidence>
<proteinExistence type="inferred from homology"/>
<gene>
    <name evidence="3" type="ORF">JOF42_000263</name>
</gene>
<dbReference type="SUPFAM" id="SSF51556">
    <property type="entry name" value="Metallo-dependent hydrolases"/>
    <property type="match status" value="1"/>
</dbReference>
<organism evidence="3 4">
    <name type="scientific">Microbacterium phyllosphaerae</name>
    <dbReference type="NCBI Taxonomy" id="124798"/>
    <lineage>
        <taxon>Bacteria</taxon>
        <taxon>Bacillati</taxon>
        <taxon>Actinomycetota</taxon>
        <taxon>Actinomycetes</taxon>
        <taxon>Micrococcales</taxon>
        <taxon>Microbacteriaceae</taxon>
        <taxon>Microbacterium</taxon>
    </lineage>
</organism>
<dbReference type="InterPro" id="IPR052350">
    <property type="entry name" value="Metallo-dep_Lactonases"/>
</dbReference>
<evidence type="ECO:0000259" key="2">
    <source>
        <dbReference type="Pfam" id="PF04909"/>
    </source>
</evidence>
<accession>A0ABS4WKP0</accession>
<dbReference type="PANTHER" id="PTHR43569:SF1">
    <property type="entry name" value="BLL3371 PROTEIN"/>
    <property type="match status" value="1"/>
</dbReference>
<name>A0ABS4WKP0_9MICO</name>
<dbReference type="EMBL" id="JAGIOA010000001">
    <property type="protein sequence ID" value="MBP2376768.1"/>
    <property type="molecule type" value="Genomic_DNA"/>
</dbReference>
<protein>
    <submittedName>
        <fullName evidence="3">TIM-barrel fold metal-dependent hydrolase</fullName>
    </submittedName>
</protein>
<dbReference type="PANTHER" id="PTHR43569">
    <property type="entry name" value="AMIDOHYDROLASE"/>
    <property type="match status" value="1"/>
</dbReference>